<comment type="caution">
    <text evidence="2">The sequence shown here is derived from an EMBL/GenBank/DDBJ whole genome shotgun (WGS) entry which is preliminary data.</text>
</comment>
<accession>A0A7Y9IQU6</accession>
<gene>
    <name evidence="2" type="ORF">FHW18_000506</name>
</gene>
<sequence>MAKITYDHWHELLGQDLYVTIGSRLFIGEFLGLKPLSQKQANGRRVEYAWAMSTLDGIVYFDPDNAAVVVHTSAYRARKIAAIPLVEQGSAHMQQWITEAEQVIRRAQDVSSAASQWVERSEVRQTGSERSPFHPGLEDSCNG</sequence>
<dbReference type="Proteomes" id="UP000542125">
    <property type="component" value="Unassembled WGS sequence"/>
</dbReference>
<dbReference type="EMBL" id="JACBYR010000001">
    <property type="protein sequence ID" value="NYE81235.1"/>
    <property type="molecule type" value="Genomic_DNA"/>
</dbReference>
<evidence type="ECO:0000256" key="1">
    <source>
        <dbReference type="SAM" id="MobiDB-lite"/>
    </source>
</evidence>
<proteinExistence type="predicted"/>
<evidence type="ECO:0000313" key="3">
    <source>
        <dbReference type="Proteomes" id="UP000542125"/>
    </source>
</evidence>
<protein>
    <submittedName>
        <fullName evidence="2">Uncharacterized protein</fullName>
    </submittedName>
</protein>
<name>A0A7Y9IQU6_9BURK</name>
<evidence type="ECO:0000313" key="2">
    <source>
        <dbReference type="EMBL" id="NYE81235.1"/>
    </source>
</evidence>
<keyword evidence="3" id="KW-1185">Reference proteome</keyword>
<dbReference type="RefSeq" id="WP_179583103.1">
    <property type="nucleotide sequence ID" value="NZ_JACBYR010000001.1"/>
</dbReference>
<reference evidence="2 3" key="1">
    <citation type="submission" date="2020-07" db="EMBL/GenBank/DDBJ databases">
        <title>Genomic Encyclopedia of Type Strains, Phase IV (KMG-V): Genome sequencing to study the core and pangenomes of soil and plant-associated prokaryotes.</title>
        <authorList>
            <person name="Whitman W."/>
        </authorList>
    </citation>
    <scope>NUCLEOTIDE SEQUENCE [LARGE SCALE GENOMIC DNA]</scope>
    <source>
        <strain evidence="2 3">SAS40</strain>
    </source>
</reference>
<organism evidence="2 3">
    <name type="scientific">Pigmentiphaga litoralis</name>
    <dbReference type="NCBI Taxonomy" id="516702"/>
    <lineage>
        <taxon>Bacteria</taxon>
        <taxon>Pseudomonadati</taxon>
        <taxon>Pseudomonadota</taxon>
        <taxon>Betaproteobacteria</taxon>
        <taxon>Burkholderiales</taxon>
        <taxon>Alcaligenaceae</taxon>
        <taxon>Pigmentiphaga</taxon>
    </lineage>
</organism>
<dbReference type="AlphaFoldDB" id="A0A7Y9IQU6"/>
<feature type="region of interest" description="Disordered" evidence="1">
    <location>
        <begin position="118"/>
        <end position="143"/>
    </location>
</feature>